<dbReference type="CDD" id="cd00067">
    <property type="entry name" value="GAL4"/>
    <property type="match status" value="1"/>
</dbReference>
<dbReference type="Proteomes" id="UP000730481">
    <property type="component" value="Unassembled WGS sequence"/>
</dbReference>
<sequence>MPRGRRGCWTCRIRHRRCDESDPECNECSSRHITCHGYALDPPEWMRNDQLLQAELRRIKVAVKENFRRVKTIQNRRLARSTAEKAQVLRNKAISRQRDELADSAAQVDSSATNTIFREAQYLVHYLDYIFPIQYAFYVDAPDQGGRGWLLFLLERNAPLRNAALTISAFHQHILSPYHTENQENELLQYHTKALQELRHVVRHRDIGVSADNTEEWLKFLAGGMFLISFEVFQGGTNNWQAHFNALVSVIRNLTSSDFDFDGSDPSRPDFDFKRGMNTAQKFILSNLVWIDILAPLATGTAPKLPYHDWLTGVSKANDMSNETLYSSIKELERRITDGIESALSDESMLTSTNRSVTHLFATAALVQLYTLASEYGIATPDPHEAVSGVVEVLEQLPPHISLRATPWPLCVAGSMALPPNEQYFDNLLEKLMDHADAGFTNCGTVYNIIKNSWKQRRQDPSRVWSARQSMDNMGICALLI</sequence>
<feature type="domain" description="Zn(2)-C6 fungal-type" evidence="3">
    <location>
        <begin position="7"/>
        <end position="35"/>
    </location>
</feature>
<keyword evidence="5" id="KW-1185">Reference proteome</keyword>
<comment type="subcellular location">
    <subcellularLocation>
        <location evidence="1">Nucleus</location>
    </subcellularLocation>
</comment>
<dbReference type="SUPFAM" id="SSF57701">
    <property type="entry name" value="Zn2/Cys6 DNA-binding domain"/>
    <property type="match status" value="1"/>
</dbReference>
<dbReference type="PROSITE" id="PS00463">
    <property type="entry name" value="ZN2_CY6_FUNGAL_1"/>
    <property type="match status" value="1"/>
</dbReference>
<dbReference type="PANTHER" id="PTHR37534:SF26">
    <property type="entry name" value="TRANSCRIPTION FACTOR, PUTATIVE-RELATED"/>
    <property type="match status" value="1"/>
</dbReference>
<dbReference type="Gene3D" id="4.10.240.10">
    <property type="entry name" value="Zn(2)-C6 fungal-type DNA-binding domain"/>
    <property type="match status" value="1"/>
</dbReference>
<dbReference type="PANTHER" id="PTHR37534">
    <property type="entry name" value="TRANSCRIPTIONAL ACTIVATOR PROTEIN UGA3"/>
    <property type="match status" value="1"/>
</dbReference>
<proteinExistence type="predicted"/>
<dbReference type="SMART" id="SM00066">
    <property type="entry name" value="GAL4"/>
    <property type="match status" value="1"/>
</dbReference>
<dbReference type="Pfam" id="PF00172">
    <property type="entry name" value="Zn_clus"/>
    <property type="match status" value="1"/>
</dbReference>
<evidence type="ECO:0000256" key="1">
    <source>
        <dbReference type="ARBA" id="ARBA00004123"/>
    </source>
</evidence>
<dbReference type="InterPro" id="IPR021858">
    <property type="entry name" value="Fun_TF"/>
</dbReference>
<dbReference type="EMBL" id="PVQB02000193">
    <property type="protein sequence ID" value="KAF4341468.1"/>
    <property type="molecule type" value="Genomic_DNA"/>
</dbReference>
<evidence type="ECO:0000313" key="5">
    <source>
        <dbReference type="Proteomes" id="UP000730481"/>
    </source>
</evidence>
<protein>
    <submittedName>
        <fullName evidence="4">C6 zink-finger PRO1A</fullName>
    </submittedName>
</protein>
<evidence type="ECO:0000313" key="4">
    <source>
        <dbReference type="EMBL" id="KAF4341468.1"/>
    </source>
</evidence>
<dbReference type="GO" id="GO:0000976">
    <property type="term" value="F:transcription cis-regulatory region binding"/>
    <property type="evidence" value="ECO:0007669"/>
    <property type="project" value="TreeGrafter"/>
</dbReference>
<dbReference type="GO" id="GO:0045944">
    <property type="term" value="P:positive regulation of transcription by RNA polymerase II"/>
    <property type="evidence" value="ECO:0007669"/>
    <property type="project" value="TreeGrafter"/>
</dbReference>
<name>A0A9P5AMW1_9HYPO</name>
<keyword evidence="2" id="KW-0539">Nucleus</keyword>
<reference evidence="4" key="1">
    <citation type="journal article" date="2017" name="Mycologia">
        <title>Fusarium algeriense, sp. nov., a novel toxigenic crown rot pathogen of durum wheat from Algeria is nested in the Fusarium burgessii species complex.</title>
        <authorList>
            <person name="Laraba I."/>
            <person name="Keddad A."/>
            <person name="Boureghda H."/>
            <person name="Abdallah N."/>
            <person name="Vaughan M.M."/>
            <person name="Proctor R.H."/>
            <person name="Busman M."/>
            <person name="O'Donnell K."/>
        </authorList>
    </citation>
    <scope>NUCLEOTIDE SEQUENCE</scope>
    <source>
        <strain evidence="4">NRRL 25174</strain>
    </source>
</reference>
<gene>
    <name evidence="4" type="ORF">FBEOM_4629</name>
</gene>
<dbReference type="InterPro" id="IPR036864">
    <property type="entry name" value="Zn2-C6_fun-type_DNA-bd_sf"/>
</dbReference>
<dbReference type="InterPro" id="IPR001138">
    <property type="entry name" value="Zn2Cys6_DnaBD"/>
</dbReference>
<reference evidence="4" key="2">
    <citation type="submission" date="2020-02" db="EMBL/GenBank/DDBJ databases">
        <title>Identification and distribution of gene clusters putatively required for synthesis of sphingolipid metabolism inhibitors in phylogenetically diverse species of the filamentous fungus Fusarium.</title>
        <authorList>
            <person name="Kim H.-S."/>
            <person name="Busman M."/>
            <person name="Brown D.W."/>
            <person name="Divon H."/>
            <person name="Uhlig S."/>
            <person name="Proctor R.H."/>
        </authorList>
    </citation>
    <scope>NUCLEOTIDE SEQUENCE</scope>
    <source>
        <strain evidence="4">NRRL 25174</strain>
    </source>
</reference>
<evidence type="ECO:0000256" key="2">
    <source>
        <dbReference type="ARBA" id="ARBA00023242"/>
    </source>
</evidence>
<organism evidence="4 5">
    <name type="scientific">Fusarium beomiforme</name>
    <dbReference type="NCBI Taxonomy" id="44412"/>
    <lineage>
        <taxon>Eukaryota</taxon>
        <taxon>Fungi</taxon>
        <taxon>Dikarya</taxon>
        <taxon>Ascomycota</taxon>
        <taxon>Pezizomycotina</taxon>
        <taxon>Sordariomycetes</taxon>
        <taxon>Hypocreomycetidae</taxon>
        <taxon>Hypocreales</taxon>
        <taxon>Nectriaceae</taxon>
        <taxon>Fusarium</taxon>
        <taxon>Fusarium burgessii species complex</taxon>
    </lineage>
</organism>
<dbReference type="OrthoDB" id="5213892at2759"/>
<dbReference type="GO" id="GO:0000981">
    <property type="term" value="F:DNA-binding transcription factor activity, RNA polymerase II-specific"/>
    <property type="evidence" value="ECO:0007669"/>
    <property type="project" value="InterPro"/>
</dbReference>
<dbReference type="PROSITE" id="PS50048">
    <property type="entry name" value="ZN2_CY6_FUNGAL_2"/>
    <property type="match status" value="1"/>
</dbReference>
<evidence type="ECO:0000259" key="3">
    <source>
        <dbReference type="PROSITE" id="PS50048"/>
    </source>
</evidence>
<dbReference type="GO" id="GO:0005634">
    <property type="term" value="C:nucleus"/>
    <property type="evidence" value="ECO:0007669"/>
    <property type="project" value="UniProtKB-SubCell"/>
</dbReference>
<accession>A0A9P5AMW1</accession>
<comment type="caution">
    <text evidence="4">The sequence shown here is derived from an EMBL/GenBank/DDBJ whole genome shotgun (WGS) entry which is preliminary data.</text>
</comment>
<dbReference type="GO" id="GO:0008270">
    <property type="term" value="F:zinc ion binding"/>
    <property type="evidence" value="ECO:0007669"/>
    <property type="project" value="InterPro"/>
</dbReference>
<dbReference type="AlphaFoldDB" id="A0A9P5AMW1"/>
<dbReference type="Pfam" id="PF11951">
    <property type="entry name" value="Fungal_trans_2"/>
    <property type="match status" value="2"/>
</dbReference>